<feature type="region of interest" description="Disordered" evidence="8">
    <location>
        <begin position="1"/>
        <end position="20"/>
    </location>
</feature>
<keyword evidence="3" id="KW-0813">Transport</keyword>
<feature type="transmembrane region" description="Helical" evidence="9">
    <location>
        <begin position="122"/>
        <end position="140"/>
    </location>
</feature>
<feature type="transmembrane region" description="Helical" evidence="9">
    <location>
        <begin position="228"/>
        <end position="254"/>
    </location>
</feature>
<dbReference type="InterPro" id="IPR036259">
    <property type="entry name" value="MFS_trans_sf"/>
</dbReference>
<feature type="transmembrane region" description="Helical" evidence="9">
    <location>
        <begin position="152"/>
        <end position="170"/>
    </location>
</feature>
<evidence type="ECO:0000259" key="10">
    <source>
        <dbReference type="PROSITE" id="PS50850"/>
    </source>
</evidence>
<keyword evidence="5 9" id="KW-0812">Transmembrane</keyword>
<dbReference type="STRING" id="1123034.GCA_000685805_01664"/>
<feature type="transmembrane region" description="Helical" evidence="9">
    <location>
        <begin position="296"/>
        <end position="318"/>
    </location>
</feature>
<evidence type="ECO:0000256" key="5">
    <source>
        <dbReference type="ARBA" id="ARBA00022692"/>
    </source>
</evidence>
<feature type="transmembrane region" description="Helical" evidence="9">
    <location>
        <begin position="25"/>
        <end position="43"/>
    </location>
</feature>
<feature type="transmembrane region" description="Helical" evidence="9">
    <location>
        <begin position="176"/>
        <end position="198"/>
    </location>
</feature>
<sequence>MQNTTPSSQPQPSPTTNNTATAPSFVLKATAMLIGMFAFLQVYSIQSVLPVLMQDFSASEVQVGMAVGATVMAIALMSPFLGMLSDAIGRKSIIVGSLLFLAVPTALIAGSNDIHTLTLWRFLQGLSVPGITVVTIAYLGEEFKGGAIAELMAYYVSGSVLGGFLGRFTLGHLHEWIGWRSGFYVMAAVTLAGALWVARTLPASKNFVPSPKFRTALGTLSRHLTNRYVISATLLGFCVLFSLVGCFTFINLHLAQAPYQLTTGQLANIFAVYLIGVVITPLATKLIQRFGSARTIIVAVLMSMLGVLITLASPLWLIIAGLSIMSSGVFITQSATIGYIATNVSEGRSLASGLYYMGYYAGGTAGAWACGLAYAYGEWSTTVILLIAVQILALCIAAFGMIKTPMQRA</sequence>
<feature type="transmembrane region" description="Helical" evidence="9">
    <location>
        <begin position="324"/>
        <end position="342"/>
    </location>
</feature>
<dbReference type="GO" id="GO:0005886">
    <property type="term" value="C:plasma membrane"/>
    <property type="evidence" value="ECO:0007669"/>
    <property type="project" value="UniProtKB-SubCell"/>
</dbReference>
<evidence type="ECO:0000256" key="2">
    <source>
        <dbReference type="ARBA" id="ARBA00008335"/>
    </source>
</evidence>
<dbReference type="CDD" id="cd17324">
    <property type="entry name" value="MFS_NepI_like"/>
    <property type="match status" value="1"/>
</dbReference>
<dbReference type="AlphaFoldDB" id="A0A379LNQ5"/>
<dbReference type="InterPro" id="IPR005829">
    <property type="entry name" value="Sugar_transporter_CS"/>
</dbReference>
<dbReference type="PANTHER" id="PTHR43271">
    <property type="entry name" value="BLL2771 PROTEIN"/>
    <property type="match status" value="1"/>
</dbReference>
<evidence type="ECO:0000256" key="8">
    <source>
        <dbReference type="SAM" id="MobiDB-lite"/>
    </source>
</evidence>
<evidence type="ECO:0000313" key="12">
    <source>
        <dbReference type="Proteomes" id="UP000254123"/>
    </source>
</evidence>
<dbReference type="InterPro" id="IPR011701">
    <property type="entry name" value="MFS"/>
</dbReference>
<comment type="subcellular location">
    <subcellularLocation>
        <location evidence="1">Cell membrane</location>
        <topology evidence="1">Multi-pass membrane protein</topology>
    </subcellularLocation>
</comment>
<dbReference type="Proteomes" id="UP000254123">
    <property type="component" value="Unassembled WGS sequence"/>
</dbReference>
<organism evidence="11 12">
    <name type="scientific">Psychrobacter phenylpyruvicus</name>
    <dbReference type="NCBI Taxonomy" id="29432"/>
    <lineage>
        <taxon>Bacteria</taxon>
        <taxon>Pseudomonadati</taxon>
        <taxon>Pseudomonadota</taxon>
        <taxon>Gammaproteobacteria</taxon>
        <taxon>Moraxellales</taxon>
        <taxon>Moraxellaceae</taxon>
        <taxon>Psychrobacter</taxon>
    </lineage>
</organism>
<evidence type="ECO:0000313" key="11">
    <source>
        <dbReference type="EMBL" id="SUD91735.1"/>
    </source>
</evidence>
<keyword evidence="4" id="KW-1003">Cell membrane</keyword>
<keyword evidence="12" id="KW-1185">Reference proteome</keyword>
<evidence type="ECO:0000256" key="4">
    <source>
        <dbReference type="ARBA" id="ARBA00022475"/>
    </source>
</evidence>
<feature type="domain" description="Major facilitator superfamily (MFS) profile" evidence="10">
    <location>
        <begin position="27"/>
        <end position="405"/>
    </location>
</feature>
<feature type="transmembrane region" description="Helical" evidence="9">
    <location>
        <begin position="266"/>
        <end position="284"/>
    </location>
</feature>
<dbReference type="EMBL" id="UGVC01000001">
    <property type="protein sequence ID" value="SUD91735.1"/>
    <property type="molecule type" value="Genomic_DNA"/>
</dbReference>
<dbReference type="SUPFAM" id="SSF103473">
    <property type="entry name" value="MFS general substrate transporter"/>
    <property type="match status" value="1"/>
</dbReference>
<dbReference type="Gene3D" id="1.20.1250.20">
    <property type="entry name" value="MFS general substrate transporter like domains"/>
    <property type="match status" value="1"/>
</dbReference>
<evidence type="ECO:0000256" key="6">
    <source>
        <dbReference type="ARBA" id="ARBA00022989"/>
    </source>
</evidence>
<protein>
    <submittedName>
        <fullName evidence="11">Inner membrane transport protein ynfM</fullName>
    </submittedName>
</protein>
<feature type="transmembrane region" description="Helical" evidence="9">
    <location>
        <begin position="382"/>
        <end position="402"/>
    </location>
</feature>
<evidence type="ECO:0000256" key="9">
    <source>
        <dbReference type="SAM" id="Phobius"/>
    </source>
</evidence>
<keyword evidence="7 9" id="KW-0472">Membrane</keyword>
<feature type="transmembrane region" description="Helical" evidence="9">
    <location>
        <begin position="63"/>
        <end position="81"/>
    </location>
</feature>
<reference evidence="11 12" key="1">
    <citation type="submission" date="2018-06" db="EMBL/GenBank/DDBJ databases">
        <authorList>
            <consortium name="Pathogen Informatics"/>
            <person name="Doyle S."/>
        </authorList>
    </citation>
    <scope>NUCLEOTIDE SEQUENCE [LARGE SCALE GENOMIC DNA]</scope>
    <source>
        <strain evidence="11 12">NCTC10526</strain>
    </source>
</reference>
<dbReference type="InterPro" id="IPR020846">
    <property type="entry name" value="MFS_dom"/>
</dbReference>
<evidence type="ECO:0000256" key="3">
    <source>
        <dbReference type="ARBA" id="ARBA00022448"/>
    </source>
</evidence>
<feature type="transmembrane region" description="Helical" evidence="9">
    <location>
        <begin position="93"/>
        <end position="110"/>
    </location>
</feature>
<dbReference type="PANTHER" id="PTHR43271:SF2">
    <property type="entry name" value="BLL2771 PROTEIN"/>
    <property type="match status" value="1"/>
</dbReference>
<dbReference type="GO" id="GO:0022857">
    <property type="term" value="F:transmembrane transporter activity"/>
    <property type="evidence" value="ECO:0007669"/>
    <property type="project" value="InterPro"/>
</dbReference>
<feature type="transmembrane region" description="Helical" evidence="9">
    <location>
        <begin position="354"/>
        <end position="376"/>
    </location>
</feature>
<accession>A0A379LNQ5</accession>
<comment type="similarity">
    <text evidence="2">Belongs to the major facilitator superfamily.</text>
</comment>
<gene>
    <name evidence="11" type="primary">ynfM</name>
    <name evidence="11" type="ORF">NCTC10526_02105</name>
</gene>
<evidence type="ECO:0000256" key="7">
    <source>
        <dbReference type="ARBA" id="ARBA00023136"/>
    </source>
</evidence>
<evidence type="ECO:0000256" key="1">
    <source>
        <dbReference type="ARBA" id="ARBA00004651"/>
    </source>
</evidence>
<dbReference type="PROSITE" id="PS00216">
    <property type="entry name" value="SUGAR_TRANSPORT_1"/>
    <property type="match status" value="1"/>
</dbReference>
<name>A0A379LNQ5_9GAMM</name>
<dbReference type="PROSITE" id="PS50850">
    <property type="entry name" value="MFS"/>
    <property type="match status" value="1"/>
</dbReference>
<dbReference type="Pfam" id="PF07690">
    <property type="entry name" value="MFS_1"/>
    <property type="match status" value="1"/>
</dbReference>
<proteinExistence type="inferred from homology"/>
<keyword evidence="6 9" id="KW-1133">Transmembrane helix</keyword>